<protein>
    <submittedName>
        <fullName evidence="2">Uncharacterized protein</fullName>
    </submittedName>
</protein>
<gene>
    <name evidence="2" type="ORF">LTR82_004656</name>
</gene>
<evidence type="ECO:0000256" key="1">
    <source>
        <dbReference type="SAM" id="MobiDB-lite"/>
    </source>
</evidence>
<dbReference type="Proteomes" id="UP001168146">
    <property type="component" value="Unassembled WGS sequence"/>
</dbReference>
<sequence length="92" mass="10215">MSSVPRKKIKSSAVFKISSQSLYVKSTDHNKNEVREVNVQGPLDITVRATTVTDPDKRKTTHIHVEKTEVPKAKPPVVEDHTATSGYDTSQL</sequence>
<evidence type="ECO:0000313" key="3">
    <source>
        <dbReference type="Proteomes" id="UP001168146"/>
    </source>
</evidence>
<dbReference type="EMBL" id="JASUXU010000010">
    <property type="protein sequence ID" value="KAK0324218.1"/>
    <property type="molecule type" value="Genomic_DNA"/>
</dbReference>
<proteinExistence type="predicted"/>
<dbReference type="AlphaFoldDB" id="A0AAN6JC53"/>
<comment type="caution">
    <text evidence="2">The sequence shown here is derived from an EMBL/GenBank/DDBJ whole genome shotgun (WGS) entry which is preliminary data.</text>
</comment>
<name>A0AAN6JC53_9PEZI</name>
<organism evidence="2 3">
    <name type="scientific">Friedmanniomyces endolithicus</name>
    <dbReference type="NCBI Taxonomy" id="329885"/>
    <lineage>
        <taxon>Eukaryota</taxon>
        <taxon>Fungi</taxon>
        <taxon>Dikarya</taxon>
        <taxon>Ascomycota</taxon>
        <taxon>Pezizomycotina</taxon>
        <taxon>Dothideomycetes</taxon>
        <taxon>Dothideomycetidae</taxon>
        <taxon>Mycosphaerellales</taxon>
        <taxon>Teratosphaeriaceae</taxon>
        <taxon>Friedmanniomyces</taxon>
    </lineage>
</organism>
<accession>A0AAN6JC53</accession>
<feature type="region of interest" description="Disordered" evidence="1">
    <location>
        <begin position="67"/>
        <end position="92"/>
    </location>
</feature>
<feature type="compositionally biased region" description="Polar residues" evidence="1">
    <location>
        <begin position="83"/>
        <end position="92"/>
    </location>
</feature>
<reference evidence="2" key="1">
    <citation type="submission" date="2021-12" db="EMBL/GenBank/DDBJ databases">
        <title>Black yeast isolated from Biological Soil Crust.</title>
        <authorList>
            <person name="Kurbessoian T."/>
        </authorList>
    </citation>
    <scope>NUCLEOTIDE SEQUENCE</scope>
    <source>
        <strain evidence="2">CCFEE 5208</strain>
    </source>
</reference>
<feature type="compositionally biased region" description="Basic and acidic residues" evidence="1">
    <location>
        <begin position="67"/>
        <end position="82"/>
    </location>
</feature>
<evidence type="ECO:0000313" key="2">
    <source>
        <dbReference type="EMBL" id="KAK0324218.1"/>
    </source>
</evidence>